<sequence length="51" mass="5761">MDLETFLRREDGALSVDVVLLTAALVGVTLATMRVMLTWDRLALIAEEERR</sequence>
<dbReference type="RefSeq" id="WP_279964888.1">
    <property type="nucleotide sequence ID" value="NZ_CP122537.1"/>
</dbReference>
<gene>
    <name evidence="2" type="ORF">P8627_14230</name>
</gene>
<evidence type="ECO:0000313" key="2">
    <source>
        <dbReference type="EMBL" id="WGH78175.1"/>
    </source>
</evidence>
<evidence type="ECO:0000313" key="3">
    <source>
        <dbReference type="Proteomes" id="UP001243420"/>
    </source>
</evidence>
<proteinExistence type="predicted"/>
<keyword evidence="1" id="KW-0472">Membrane</keyword>
<reference evidence="2 3" key="1">
    <citation type="submission" date="2023-04" db="EMBL/GenBank/DDBJ databases">
        <title>Jannaschia ovalis sp. nov., a marine bacterium isolated from sea tidal flat.</title>
        <authorList>
            <person name="Kwon D.Y."/>
            <person name="Kim J.-J."/>
        </authorList>
    </citation>
    <scope>NUCLEOTIDE SEQUENCE [LARGE SCALE GENOMIC DNA]</scope>
    <source>
        <strain evidence="2 3">GRR-S6-38</strain>
    </source>
</reference>
<protein>
    <submittedName>
        <fullName evidence="2">Uncharacterized protein</fullName>
    </submittedName>
</protein>
<keyword evidence="1" id="KW-1133">Transmembrane helix</keyword>
<dbReference type="Proteomes" id="UP001243420">
    <property type="component" value="Chromosome"/>
</dbReference>
<accession>A0ABY8L9Z3</accession>
<evidence type="ECO:0000256" key="1">
    <source>
        <dbReference type="SAM" id="Phobius"/>
    </source>
</evidence>
<feature type="transmembrane region" description="Helical" evidence="1">
    <location>
        <begin position="12"/>
        <end position="31"/>
    </location>
</feature>
<keyword evidence="3" id="KW-1185">Reference proteome</keyword>
<organism evidence="2 3">
    <name type="scientific">Jannaschia ovalis</name>
    <dbReference type="NCBI Taxonomy" id="3038773"/>
    <lineage>
        <taxon>Bacteria</taxon>
        <taxon>Pseudomonadati</taxon>
        <taxon>Pseudomonadota</taxon>
        <taxon>Alphaproteobacteria</taxon>
        <taxon>Rhodobacterales</taxon>
        <taxon>Roseobacteraceae</taxon>
        <taxon>Jannaschia</taxon>
    </lineage>
</organism>
<dbReference type="EMBL" id="CP122537">
    <property type="protein sequence ID" value="WGH78175.1"/>
    <property type="molecule type" value="Genomic_DNA"/>
</dbReference>
<keyword evidence="1" id="KW-0812">Transmembrane</keyword>
<name>A0ABY8L9Z3_9RHOB</name>